<reference evidence="3" key="1">
    <citation type="journal article" date="2019" name="Int. J. Syst. Evol. Microbiol.">
        <title>The Global Catalogue of Microorganisms (GCM) 10K type strain sequencing project: providing services to taxonomists for standard genome sequencing and annotation.</title>
        <authorList>
            <consortium name="The Broad Institute Genomics Platform"/>
            <consortium name="The Broad Institute Genome Sequencing Center for Infectious Disease"/>
            <person name="Wu L."/>
            <person name="Ma J."/>
        </authorList>
    </citation>
    <scope>NUCLEOTIDE SEQUENCE [LARGE SCALE GENOMIC DNA]</scope>
    <source>
        <strain evidence="3">JCM 18304</strain>
    </source>
</reference>
<gene>
    <name evidence="2" type="ORF">GCM10023322_69480</name>
</gene>
<organism evidence="2 3">
    <name type="scientific">Rugosimonospora acidiphila</name>
    <dbReference type="NCBI Taxonomy" id="556531"/>
    <lineage>
        <taxon>Bacteria</taxon>
        <taxon>Bacillati</taxon>
        <taxon>Actinomycetota</taxon>
        <taxon>Actinomycetes</taxon>
        <taxon>Micromonosporales</taxon>
        <taxon>Micromonosporaceae</taxon>
        <taxon>Rugosimonospora</taxon>
    </lineage>
</organism>
<dbReference type="RefSeq" id="WP_345636972.1">
    <property type="nucleotide sequence ID" value="NZ_BAABJQ010000030.1"/>
</dbReference>
<comment type="caution">
    <text evidence="2">The sequence shown here is derived from an EMBL/GenBank/DDBJ whole genome shotgun (WGS) entry which is preliminary data.</text>
</comment>
<evidence type="ECO:0000256" key="1">
    <source>
        <dbReference type="SAM" id="SignalP"/>
    </source>
</evidence>
<keyword evidence="3" id="KW-1185">Reference proteome</keyword>
<evidence type="ECO:0000313" key="2">
    <source>
        <dbReference type="EMBL" id="GAA5197686.1"/>
    </source>
</evidence>
<dbReference type="EMBL" id="BAABJQ010000030">
    <property type="protein sequence ID" value="GAA5197686.1"/>
    <property type="molecule type" value="Genomic_DNA"/>
</dbReference>
<name>A0ABP9SN65_9ACTN</name>
<accession>A0ABP9SN65</accession>
<evidence type="ECO:0000313" key="3">
    <source>
        <dbReference type="Proteomes" id="UP001501570"/>
    </source>
</evidence>
<feature type="chain" id="PRO_5045479370" evidence="1">
    <location>
        <begin position="26"/>
        <end position="178"/>
    </location>
</feature>
<feature type="signal peptide" evidence="1">
    <location>
        <begin position="1"/>
        <end position="25"/>
    </location>
</feature>
<keyword evidence="1" id="KW-0732">Signal</keyword>
<protein>
    <submittedName>
        <fullName evidence="2">Uncharacterized protein</fullName>
    </submittedName>
</protein>
<dbReference type="Proteomes" id="UP001501570">
    <property type="component" value="Unassembled WGS sequence"/>
</dbReference>
<proteinExistence type="predicted"/>
<sequence length="178" mass="17256">MKKALVGSGLAGLALAVGSAVPAMAADTATTLTVTSAGLSISVPGTANIGTGGPGTTISGQLGTVTVTDARALLNASWNASVISTDFTTGTASPAETIPNINVLYWSGPATATAGPGTFTPGQPAAADAVIINVPRTAFSLTGGTGNNAASWNPTLQVNVPNGTVGGIYTGTVTHSVF</sequence>